<evidence type="ECO:0008006" key="4">
    <source>
        <dbReference type="Google" id="ProtNLM"/>
    </source>
</evidence>
<accession>A0A6I3LLB5</accession>
<evidence type="ECO:0000313" key="2">
    <source>
        <dbReference type="EMBL" id="MTG98634.1"/>
    </source>
</evidence>
<sequence>MIKRIFMLTMVLFMVVSCSSDDSNSSGNAQGTEQGISKSKQIKTPEWLHGDWVHKNNGEYNYSGFRIKPDDFCVFFIGGAMCYKQMIEQTIKVDDSVFEVQQVYKSDYYKLSISAMGVETLYEFKRISEDEVEFIFGGLRPVMVKK</sequence>
<evidence type="ECO:0000256" key="1">
    <source>
        <dbReference type="SAM" id="SignalP"/>
    </source>
</evidence>
<protein>
    <recommendedName>
        <fullName evidence="4">Lipocalin-like domain-containing protein</fullName>
    </recommendedName>
</protein>
<dbReference type="OrthoDB" id="1151192at2"/>
<feature type="signal peptide" evidence="1">
    <location>
        <begin position="1"/>
        <end position="20"/>
    </location>
</feature>
<name>A0A6I3LLB5_9FLAO</name>
<evidence type="ECO:0000313" key="3">
    <source>
        <dbReference type="Proteomes" id="UP000438760"/>
    </source>
</evidence>
<reference evidence="2 3" key="1">
    <citation type="submission" date="2019-11" db="EMBL/GenBank/DDBJ databases">
        <title>Genome of Strain BIT-d1.</title>
        <authorList>
            <person name="Yang Y."/>
        </authorList>
    </citation>
    <scope>NUCLEOTIDE SEQUENCE [LARGE SCALE GENOMIC DNA]</scope>
    <source>
        <strain evidence="2 3">BIT-d1</strain>
    </source>
</reference>
<organism evidence="2 3">
    <name type="scientific">Myroides albus</name>
    <dbReference type="NCBI Taxonomy" id="2562892"/>
    <lineage>
        <taxon>Bacteria</taxon>
        <taxon>Pseudomonadati</taxon>
        <taxon>Bacteroidota</taxon>
        <taxon>Flavobacteriia</taxon>
        <taxon>Flavobacteriales</taxon>
        <taxon>Flavobacteriaceae</taxon>
        <taxon>Myroides</taxon>
    </lineage>
</organism>
<proteinExistence type="predicted"/>
<gene>
    <name evidence="2" type="ORF">GJV76_10930</name>
</gene>
<dbReference type="Proteomes" id="UP000438760">
    <property type="component" value="Unassembled WGS sequence"/>
</dbReference>
<dbReference type="PROSITE" id="PS51257">
    <property type="entry name" value="PROKAR_LIPOPROTEIN"/>
    <property type="match status" value="1"/>
</dbReference>
<dbReference type="RefSeq" id="WP_155092656.1">
    <property type="nucleotide sequence ID" value="NZ_WMJX01000024.1"/>
</dbReference>
<keyword evidence="3" id="KW-1185">Reference proteome</keyword>
<dbReference type="AlphaFoldDB" id="A0A6I3LLB5"/>
<keyword evidence="1" id="KW-0732">Signal</keyword>
<dbReference type="EMBL" id="WMJX01000024">
    <property type="protein sequence ID" value="MTG98634.1"/>
    <property type="molecule type" value="Genomic_DNA"/>
</dbReference>
<feature type="chain" id="PRO_5026236525" description="Lipocalin-like domain-containing protein" evidence="1">
    <location>
        <begin position="21"/>
        <end position="146"/>
    </location>
</feature>
<comment type="caution">
    <text evidence="2">The sequence shown here is derived from an EMBL/GenBank/DDBJ whole genome shotgun (WGS) entry which is preliminary data.</text>
</comment>